<organism evidence="1">
    <name type="scientific">Arundo donax</name>
    <name type="common">Giant reed</name>
    <name type="synonym">Donax arundinaceus</name>
    <dbReference type="NCBI Taxonomy" id="35708"/>
    <lineage>
        <taxon>Eukaryota</taxon>
        <taxon>Viridiplantae</taxon>
        <taxon>Streptophyta</taxon>
        <taxon>Embryophyta</taxon>
        <taxon>Tracheophyta</taxon>
        <taxon>Spermatophyta</taxon>
        <taxon>Magnoliopsida</taxon>
        <taxon>Liliopsida</taxon>
        <taxon>Poales</taxon>
        <taxon>Poaceae</taxon>
        <taxon>PACMAD clade</taxon>
        <taxon>Arundinoideae</taxon>
        <taxon>Arundineae</taxon>
        <taxon>Arundo</taxon>
    </lineage>
</organism>
<evidence type="ECO:0000313" key="1">
    <source>
        <dbReference type="EMBL" id="JAE03746.1"/>
    </source>
</evidence>
<reference evidence="1" key="2">
    <citation type="journal article" date="2015" name="Data Brief">
        <title>Shoot transcriptome of the giant reed, Arundo donax.</title>
        <authorList>
            <person name="Barrero R.A."/>
            <person name="Guerrero F.D."/>
            <person name="Moolhuijzen P."/>
            <person name="Goolsby J.A."/>
            <person name="Tidwell J."/>
            <person name="Bellgard S.E."/>
            <person name="Bellgard M.I."/>
        </authorList>
    </citation>
    <scope>NUCLEOTIDE SEQUENCE</scope>
    <source>
        <tissue evidence="1">Shoot tissue taken approximately 20 cm above the soil surface</tissue>
    </source>
</reference>
<reference evidence="1" key="1">
    <citation type="submission" date="2014-09" db="EMBL/GenBank/DDBJ databases">
        <authorList>
            <person name="Magalhaes I.L.F."/>
            <person name="Oliveira U."/>
            <person name="Santos F.R."/>
            <person name="Vidigal T.H.D.A."/>
            <person name="Brescovit A.D."/>
            <person name="Santos A.J."/>
        </authorList>
    </citation>
    <scope>NUCLEOTIDE SEQUENCE</scope>
    <source>
        <tissue evidence="1">Shoot tissue taken approximately 20 cm above the soil surface</tissue>
    </source>
</reference>
<dbReference type="AlphaFoldDB" id="A0A0A9F0T5"/>
<dbReference type="EMBL" id="GBRH01194150">
    <property type="protein sequence ID" value="JAE03746.1"/>
    <property type="molecule type" value="Transcribed_RNA"/>
</dbReference>
<proteinExistence type="predicted"/>
<protein>
    <submittedName>
        <fullName evidence="1">Uncharacterized protein</fullName>
    </submittedName>
</protein>
<sequence>MGLAVRHSFERGIVAQLSKAKKDEQGYCETHAHIRVELRSPNFTTSIRRDFNPSWSVGSKMNGRFDATAALYITVALRHLTYSSLEDKSDLEKDRRSVFFFPSALSQSSFTKSANAKRSKCQNHDLLGTAVRYKF</sequence>
<accession>A0A0A9F0T5</accession>
<name>A0A0A9F0T5_ARUDO</name>